<evidence type="ECO:0000256" key="8">
    <source>
        <dbReference type="ARBA" id="ARBA00060590"/>
    </source>
</evidence>
<evidence type="ECO:0000259" key="13">
    <source>
        <dbReference type="Pfam" id="PF01979"/>
    </source>
</evidence>
<dbReference type="Proteomes" id="UP000440004">
    <property type="component" value="Unassembled WGS sequence"/>
</dbReference>
<dbReference type="RefSeq" id="WP_152803245.1">
    <property type="nucleotide sequence ID" value="NZ_WHNX01000009.1"/>
</dbReference>
<keyword evidence="15" id="KW-1185">Reference proteome</keyword>
<evidence type="ECO:0000256" key="11">
    <source>
        <dbReference type="PIRSR" id="PIRSR038994-2"/>
    </source>
</evidence>
<name>A0A6A7K7Z0_9FIRM</name>
<feature type="binding site" evidence="11">
    <location>
        <begin position="214"/>
        <end position="215"/>
    </location>
    <ligand>
        <name>substrate</name>
    </ligand>
</feature>
<dbReference type="InterPro" id="IPR032466">
    <property type="entry name" value="Metal_Hydrolase"/>
</dbReference>
<feature type="binding site" evidence="11">
    <location>
        <position position="139"/>
    </location>
    <ligand>
        <name>substrate</name>
    </ligand>
</feature>
<dbReference type="GO" id="GO:0008448">
    <property type="term" value="F:N-acetylglucosamine-6-phosphate deacetylase activity"/>
    <property type="evidence" value="ECO:0007669"/>
    <property type="project" value="UniProtKB-EC"/>
</dbReference>
<dbReference type="InterPro" id="IPR003764">
    <property type="entry name" value="GlcNAc_6-P_deAcase"/>
</dbReference>
<evidence type="ECO:0000256" key="7">
    <source>
        <dbReference type="ARBA" id="ARBA00047647"/>
    </source>
</evidence>
<comment type="caution">
    <text evidence="14">The sequence shown here is derived from an EMBL/GenBank/DDBJ whole genome shotgun (WGS) entry which is preliminary data.</text>
</comment>
<reference evidence="14 15" key="1">
    <citation type="submission" date="2019-10" db="EMBL/GenBank/DDBJ databases">
        <title>Alkalibaculum tamaniensis sp.nov., a new alkaliphilic acetogen, isolated on methoxylated aromatics from a mud volcano.</title>
        <authorList>
            <person name="Khomyakova M.A."/>
            <person name="Merkel A.Y."/>
            <person name="Bonch-Osmolovskaya E.A."/>
            <person name="Slobodkin A.I."/>
        </authorList>
    </citation>
    <scope>NUCLEOTIDE SEQUENCE [LARGE SCALE GENOMIC DNA]</scope>
    <source>
        <strain evidence="14 15">M08DMB</strain>
    </source>
</reference>
<keyword evidence="5 9" id="KW-0378">Hydrolase</keyword>
<dbReference type="CDD" id="cd00854">
    <property type="entry name" value="NagA"/>
    <property type="match status" value="1"/>
</dbReference>
<comment type="catalytic activity">
    <reaction evidence="7">
        <text>N-acetyl-D-glucosamine 6-phosphate + H2O = D-glucosamine 6-phosphate + acetate</text>
        <dbReference type="Rhea" id="RHEA:22936"/>
        <dbReference type="ChEBI" id="CHEBI:15377"/>
        <dbReference type="ChEBI" id="CHEBI:30089"/>
        <dbReference type="ChEBI" id="CHEBI:57513"/>
        <dbReference type="ChEBI" id="CHEBI:58725"/>
        <dbReference type="EC" id="3.5.1.25"/>
    </reaction>
</comment>
<comment type="similarity">
    <text evidence="1 9">Belongs to the metallo-dependent hydrolases superfamily. NagA family.</text>
</comment>
<feature type="binding site" evidence="12">
    <location>
        <position position="128"/>
    </location>
    <ligand>
        <name>Zn(2+)</name>
        <dbReference type="ChEBI" id="CHEBI:29105"/>
    </ligand>
</feature>
<proteinExistence type="inferred from homology"/>
<evidence type="ECO:0000256" key="3">
    <source>
        <dbReference type="ARBA" id="ARBA00018029"/>
    </source>
</evidence>
<dbReference type="Pfam" id="PF01979">
    <property type="entry name" value="Amidohydro_1"/>
    <property type="match status" value="1"/>
</dbReference>
<dbReference type="GO" id="GO:0006046">
    <property type="term" value="P:N-acetylglucosamine catabolic process"/>
    <property type="evidence" value="ECO:0007669"/>
    <property type="project" value="TreeGrafter"/>
</dbReference>
<dbReference type="EMBL" id="WHNX01000009">
    <property type="protein sequence ID" value="MPW25609.1"/>
    <property type="molecule type" value="Genomic_DNA"/>
</dbReference>
<dbReference type="PANTHER" id="PTHR11113">
    <property type="entry name" value="N-ACETYLGLUCOSAMINE-6-PHOSPHATE DEACETYLASE"/>
    <property type="match status" value="1"/>
</dbReference>
<feature type="binding site" evidence="11">
    <location>
        <position position="246"/>
    </location>
    <ligand>
        <name>substrate</name>
    </ligand>
</feature>
<feature type="binding site" evidence="11">
    <location>
        <position position="222"/>
    </location>
    <ligand>
        <name>substrate</name>
    </ligand>
</feature>
<dbReference type="FunFam" id="3.20.20.140:FF:000004">
    <property type="entry name" value="N-acetylglucosamine-6-phosphate deacetylase"/>
    <property type="match status" value="1"/>
</dbReference>
<evidence type="ECO:0000256" key="12">
    <source>
        <dbReference type="PIRSR" id="PIRSR038994-3"/>
    </source>
</evidence>
<feature type="domain" description="Amidohydrolase-related" evidence="13">
    <location>
        <begin position="51"/>
        <end position="375"/>
    </location>
</feature>
<dbReference type="Gene3D" id="2.30.40.10">
    <property type="entry name" value="Urease, subunit C, domain 1"/>
    <property type="match status" value="1"/>
</dbReference>
<evidence type="ECO:0000256" key="2">
    <source>
        <dbReference type="ARBA" id="ARBA00011899"/>
    </source>
</evidence>
<dbReference type="SUPFAM" id="SSF51556">
    <property type="entry name" value="Metallo-dependent hydrolases"/>
    <property type="match status" value="1"/>
</dbReference>
<evidence type="ECO:0000256" key="4">
    <source>
        <dbReference type="ARBA" id="ARBA00022723"/>
    </source>
</evidence>
<gene>
    <name evidence="14" type="primary">nagA</name>
    <name evidence="14" type="ORF">GC105_07380</name>
</gene>
<evidence type="ECO:0000313" key="15">
    <source>
        <dbReference type="Proteomes" id="UP000440004"/>
    </source>
</evidence>
<evidence type="ECO:0000256" key="5">
    <source>
        <dbReference type="ARBA" id="ARBA00022801"/>
    </source>
</evidence>
<comment type="pathway">
    <text evidence="8">Amino-sugar metabolism; N-acetylneuraminate degradation; D-fructose 6-phosphate from N-acetylneuraminate: step 4/5.</text>
</comment>
<comment type="cofactor">
    <cofactor evidence="12">
        <name>a divalent metal cation</name>
        <dbReference type="ChEBI" id="CHEBI:60240"/>
    </cofactor>
    <text evidence="12">Binds 1 divalent metal cation per subunit.</text>
</comment>
<protein>
    <recommendedName>
        <fullName evidence="3">N-acetylglucosamine-6-phosphate deacetylase</fullName>
        <ecNumber evidence="2">3.5.1.25</ecNumber>
    </recommendedName>
</protein>
<dbReference type="SUPFAM" id="SSF51338">
    <property type="entry name" value="Composite domain of metallo-dependent hydrolases"/>
    <property type="match status" value="1"/>
</dbReference>
<keyword evidence="4 12" id="KW-0479">Metal-binding</keyword>
<dbReference type="AlphaFoldDB" id="A0A6A7K7Z0"/>
<dbReference type="InterPro" id="IPR011059">
    <property type="entry name" value="Metal-dep_hydrolase_composite"/>
</dbReference>
<dbReference type="Gene3D" id="3.20.20.140">
    <property type="entry name" value="Metal-dependent hydrolases"/>
    <property type="match status" value="1"/>
</dbReference>
<feature type="binding site" evidence="12">
    <location>
        <position position="211"/>
    </location>
    <ligand>
        <name>Zn(2+)</name>
        <dbReference type="ChEBI" id="CHEBI:29105"/>
    </ligand>
</feature>
<dbReference type="NCBIfam" id="TIGR00221">
    <property type="entry name" value="nagA"/>
    <property type="match status" value="1"/>
</dbReference>
<keyword evidence="6 9" id="KW-0119">Carbohydrate metabolism</keyword>
<dbReference type="EC" id="3.5.1.25" evidence="2"/>
<feature type="active site" description="Proton donor/acceptor" evidence="10">
    <location>
        <position position="269"/>
    </location>
</feature>
<organism evidence="14 15">
    <name type="scientific">Alkalibaculum sporogenes</name>
    <dbReference type="NCBI Taxonomy" id="2655001"/>
    <lineage>
        <taxon>Bacteria</taxon>
        <taxon>Bacillati</taxon>
        <taxon>Bacillota</taxon>
        <taxon>Clostridia</taxon>
        <taxon>Eubacteriales</taxon>
        <taxon>Eubacteriaceae</taxon>
        <taxon>Alkalibaculum</taxon>
    </lineage>
</organism>
<accession>A0A6A7K7Z0</accession>
<dbReference type="PIRSF" id="PIRSF038994">
    <property type="entry name" value="NagA"/>
    <property type="match status" value="1"/>
</dbReference>
<sequence>MNAIINGKIIIGNTLVNDRVLIFKDKIIDIIPKNEISKYAIQYFYDAQGHYVSPGFIDIHTHGAMGHDFMDGEGEGIKVIAKSFATHGVTGFLPTTMTMDIGTIEKSLYNIQKSLVSGGSKILGCHLEGPFISPLNAGAQNTSFIQKPDFQLLENFKELIKLVTIAPELADAEDFIRKCINYDIVVAIGHSCGTYEDAINAIRIGARSISHTFNAMTPLNHRKPGIVGAAMDRDEVFCELIADNIHVHPAIQRILLQIKGIEKVILVTDSMRACGMENGVYDLGGQKVVVEKNSARLENGTLAGSILSINNALKNFKTNTGISIVEAVKTVTENPAKLLKMGDTIGSIRIGNNSDFVIHDEEFSILFTFINGKLVYRSGNL</sequence>
<evidence type="ECO:0000256" key="6">
    <source>
        <dbReference type="ARBA" id="ARBA00023277"/>
    </source>
</evidence>
<feature type="binding site" evidence="12">
    <location>
        <position position="190"/>
    </location>
    <ligand>
        <name>Zn(2+)</name>
        <dbReference type="ChEBI" id="CHEBI:29105"/>
    </ligand>
</feature>
<dbReference type="GO" id="GO:0046872">
    <property type="term" value="F:metal ion binding"/>
    <property type="evidence" value="ECO:0007669"/>
    <property type="project" value="UniProtKB-KW"/>
</dbReference>
<dbReference type="PANTHER" id="PTHR11113:SF14">
    <property type="entry name" value="N-ACETYLGLUCOSAMINE-6-PHOSPHATE DEACETYLASE"/>
    <property type="match status" value="1"/>
</dbReference>
<feature type="binding site" evidence="11">
    <location>
        <begin position="302"/>
        <end position="304"/>
    </location>
    <ligand>
        <name>substrate</name>
    </ligand>
</feature>
<evidence type="ECO:0000256" key="10">
    <source>
        <dbReference type="PIRSR" id="PIRSR038994-1"/>
    </source>
</evidence>
<evidence type="ECO:0000313" key="14">
    <source>
        <dbReference type="EMBL" id="MPW25609.1"/>
    </source>
</evidence>
<evidence type="ECO:0000256" key="9">
    <source>
        <dbReference type="PIRNR" id="PIRNR038994"/>
    </source>
</evidence>
<evidence type="ECO:0000256" key="1">
    <source>
        <dbReference type="ARBA" id="ARBA00010716"/>
    </source>
</evidence>
<dbReference type="InterPro" id="IPR006680">
    <property type="entry name" value="Amidohydro-rel"/>
</dbReference>